<gene>
    <name evidence="2" type="ORF">Asera_09330</name>
</gene>
<sequence length="104" mass="11554">MIIEYTRYRIPVADAEAFEAAYARAAVPLAGAPQCVDYELTRCDDDPESYVLRITWTSAADHLQGFRGSPAFRAFFAEIKPYFPAIEEMRHYTRTAVVGTGAGA</sequence>
<dbReference type="InterPro" id="IPR007138">
    <property type="entry name" value="ABM_dom"/>
</dbReference>
<evidence type="ECO:0000313" key="3">
    <source>
        <dbReference type="Proteomes" id="UP000680750"/>
    </source>
</evidence>
<reference evidence="2" key="1">
    <citation type="submission" date="2020-08" db="EMBL/GenBank/DDBJ databases">
        <title>Whole genome shotgun sequence of Actinocatenispora sera NBRC 101916.</title>
        <authorList>
            <person name="Komaki H."/>
            <person name="Tamura T."/>
        </authorList>
    </citation>
    <scope>NUCLEOTIDE SEQUENCE</scope>
    <source>
        <strain evidence="2">NBRC 101916</strain>
    </source>
</reference>
<dbReference type="RefSeq" id="WP_030449192.1">
    <property type="nucleotide sequence ID" value="NZ_AP023354.1"/>
</dbReference>
<evidence type="ECO:0000259" key="1">
    <source>
        <dbReference type="Pfam" id="PF03992"/>
    </source>
</evidence>
<dbReference type="KEGG" id="aser:Asera_09330"/>
<accession>A0A810KVX2</accession>
<keyword evidence="2" id="KW-0503">Monooxygenase</keyword>
<dbReference type="Gene3D" id="3.30.70.100">
    <property type="match status" value="1"/>
</dbReference>
<dbReference type="AlphaFoldDB" id="A0A810KVX2"/>
<feature type="domain" description="ABM" evidence="1">
    <location>
        <begin position="1"/>
        <end position="77"/>
    </location>
</feature>
<dbReference type="GO" id="GO:0004497">
    <property type="term" value="F:monooxygenase activity"/>
    <property type="evidence" value="ECO:0007669"/>
    <property type="project" value="UniProtKB-KW"/>
</dbReference>
<dbReference type="OrthoDB" id="9798157at2"/>
<keyword evidence="2" id="KW-0560">Oxidoreductase</keyword>
<organism evidence="2 3">
    <name type="scientific">Actinocatenispora sera</name>
    <dbReference type="NCBI Taxonomy" id="390989"/>
    <lineage>
        <taxon>Bacteria</taxon>
        <taxon>Bacillati</taxon>
        <taxon>Actinomycetota</taxon>
        <taxon>Actinomycetes</taxon>
        <taxon>Micromonosporales</taxon>
        <taxon>Micromonosporaceae</taxon>
        <taxon>Actinocatenispora</taxon>
    </lineage>
</organism>
<proteinExistence type="predicted"/>
<dbReference type="Pfam" id="PF03992">
    <property type="entry name" value="ABM"/>
    <property type="match status" value="1"/>
</dbReference>
<keyword evidence="3" id="KW-1185">Reference proteome</keyword>
<dbReference type="SUPFAM" id="SSF54909">
    <property type="entry name" value="Dimeric alpha+beta barrel"/>
    <property type="match status" value="1"/>
</dbReference>
<protein>
    <submittedName>
        <fullName evidence="2">Antibiotic biosynthesis monooxygenase</fullName>
    </submittedName>
</protein>
<dbReference type="Proteomes" id="UP000680750">
    <property type="component" value="Chromosome"/>
</dbReference>
<name>A0A810KVX2_9ACTN</name>
<dbReference type="EMBL" id="AP023354">
    <property type="protein sequence ID" value="BCJ26825.1"/>
    <property type="molecule type" value="Genomic_DNA"/>
</dbReference>
<evidence type="ECO:0000313" key="2">
    <source>
        <dbReference type="EMBL" id="BCJ26825.1"/>
    </source>
</evidence>
<dbReference type="InterPro" id="IPR011008">
    <property type="entry name" value="Dimeric_a/b-barrel"/>
</dbReference>